<dbReference type="SUPFAM" id="SSF75169">
    <property type="entry name" value="DsrEFH-like"/>
    <property type="match status" value="1"/>
</dbReference>
<dbReference type="Pfam" id="PF02635">
    <property type="entry name" value="DsrE"/>
    <property type="match status" value="1"/>
</dbReference>
<accession>A0ABU8Q7W4</accession>
<reference evidence="1 2" key="1">
    <citation type="submission" date="2023-12" db="EMBL/GenBank/DDBJ databases">
        <title>Gut-associated functions are favored during microbiome assembly across C. elegans life.</title>
        <authorList>
            <person name="Zimmermann J."/>
        </authorList>
    </citation>
    <scope>NUCLEOTIDE SEQUENCE [LARGE SCALE GENOMIC DNA]</scope>
    <source>
        <strain evidence="1 2">JUb134</strain>
    </source>
</reference>
<evidence type="ECO:0000313" key="2">
    <source>
        <dbReference type="Proteomes" id="UP001380365"/>
    </source>
</evidence>
<organism evidence="1 2">
    <name type="scientific">Sphingomonas molluscorum</name>
    <dbReference type="NCBI Taxonomy" id="418184"/>
    <lineage>
        <taxon>Bacteria</taxon>
        <taxon>Pseudomonadati</taxon>
        <taxon>Pseudomonadota</taxon>
        <taxon>Alphaproteobacteria</taxon>
        <taxon>Sphingomonadales</taxon>
        <taxon>Sphingomonadaceae</taxon>
        <taxon>Sphingomonas</taxon>
    </lineage>
</organism>
<comment type="caution">
    <text evidence="1">The sequence shown here is derived from an EMBL/GenBank/DDBJ whole genome shotgun (WGS) entry which is preliminary data.</text>
</comment>
<keyword evidence="2" id="KW-1185">Reference proteome</keyword>
<evidence type="ECO:0000313" key="1">
    <source>
        <dbReference type="EMBL" id="MEJ5095568.1"/>
    </source>
</evidence>
<proteinExistence type="predicted"/>
<dbReference type="EMBL" id="JBBGZA010000001">
    <property type="protein sequence ID" value="MEJ5095568.1"/>
    <property type="molecule type" value="Genomic_DNA"/>
</dbReference>
<dbReference type="Gene3D" id="3.40.1260.10">
    <property type="entry name" value="DsrEFH-like"/>
    <property type="match status" value="1"/>
</dbReference>
<dbReference type="RefSeq" id="WP_132882199.1">
    <property type="nucleotide sequence ID" value="NZ_JBBGZA010000001.1"/>
</dbReference>
<gene>
    <name evidence="1" type="ORF">WH159_13590</name>
</gene>
<name>A0ABU8Q7W4_9SPHN</name>
<protein>
    <submittedName>
        <fullName evidence="1">DsrE family protein</fullName>
    </submittedName>
</protein>
<dbReference type="InterPro" id="IPR003787">
    <property type="entry name" value="Sulphur_relay_DsrE/F-like"/>
</dbReference>
<dbReference type="Proteomes" id="UP001380365">
    <property type="component" value="Unassembled WGS sequence"/>
</dbReference>
<sequence>MRGLTVLVATADPVRFRAALSTAAATAALGGRTRVFLHEDAVVLLQASADPDAARLAAAGLPDRADLIAIARESGVELLVCQSGLALTGLSMAELPAGTAAGGLVSLLATLGEDRLLAF</sequence>
<dbReference type="InterPro" id="IPR027396">
    <property type="entry name" value="DsrEFH-like"/>
</dbReference>